<evidence type="ECO:0000313" key="2">
    <source>
        <dbReference type="EMBL" id="CAK8694090.1"/>
    </source>
</evidence>
<reference evidence="2 3" key="1">
    <citation type="submission" date="2024-02" db="EMBL/GenBank/DDBJ databases">
        <authorList>
            <person name="Daric V."/>
            <person name="Darras S."/>
        </authorList>
    </citation>
    <scope>NUCLEOTIDE SEQUENCE [LARGE SCALE GENOMIC DNA]</scope>
</reference>
<gene>
    <name evidence="2" type="ORF">CVLEPA_LOCUS27360</name>
</gene>
<evidence type="ECO:0000256" key="1">
    <source>
        <dbReference type="SAM" id="SignalP"/>
    </source>
</evidence>
<dbReference type="Proteomes" id="UP001642483">
    <property type="component" value="Unassembled WGS sequence"/>
</dbReference>
<feature type="chain" id="PRO_5047123062" description="Secreted protein" evidence="1">
    <location>
        <begin position="23"/>
        <end position="80"/>
    </location>
</feature>
<proteinExistence type="predicted"/>
<evidence type="ECO:0008006" key="4">
    <source>
        <dbReference type="Google" id="ProtNLM"/>
    </source>
</evidence>
<dbReference type="EMBL" id="CAWYQH010000141">
    <property type="protein sequence ID" value="CAK8694090.1"/>
    <property type="molecule type" value="Genomic_DNA"/>
</dbReference>
<keyword evidence="3" id="KW-1185">Reference proteome</keyword>
<sequence>MKVAYFLIFIFATSLDFWVVDSCHTVTHVFGNCTECMVRNGEVINEQLTIIQKNQREKEIKRGFKFSAILCLASPGYLEF</sequence>
<protein>
    <recommendedName>
        <fullName evidence="4">Secreted protein</fullName>
    </recommendedName>
</protein>
<name>A0ABP0GR90_CLALP</name>
<evidence type="ECO:0000313" key="3">
    <source>
        <dbReference type="Proteomes" id="UP001642483"/>
    </source>
</evidence>
<feature type="signal peptide" evidence="1">
    <location>
        <begin position="1"/>
        <end position="22"/>
    </location>
</feature>
<organism evidence="2 3">
    <name type="scientific">Clavelina lepadiformis</name>
    <name type="common">Light-bulb sea squirt</name>
    <name type="synonym">Ascidia lepadiformis</name>
    <dbReference type="NCBI Taxonomy" id="159417"/>
    <lineage>
        <taxon>Eukaryota</taxon>
        <taxon>Metazoa</taxon>
        <taxon>Chordata</taxon>
        <taxon>Tunicata</taxon>
        <taxon>Ascidiacea</taxon>
        <taxon>Aplousobranchia</taxon>
        <taxon>Clavelinidae</taxon>
        <taxon>Clavelina</taxon>
    </lineage>
</organism>
<comment type="caution">
    <text evidence="2">The sequence shown here is derived from an EMBL/GenBank/DDBJ whole genome shotgun (WGS) entry which is preliminary data.</text>
</comment>
<keyword evidence="1" id="KW-0732">Signal</keyword>
<accession>A0ABP0GR90</accession>